<keyword evidence="1" id="KW-1133">Transmembrane helix</keyword>
<dbReference type="AlphaFoldDB" id="A0A382CG67"/>
<evidence type="ECO:0000313" key="2">
    <source>
        <dbReference type="EMBL" id="SVB24343.1"/>
    </source>
</evidence>
<protein>
    <submittedName>
        <fullName evidence="2">Uncharacterized protein</fullName>
    </submittedName>
</protein>
<evidence type="ECO:0000256" key="1">
    <source>
        <dbReference type="SAM" id="Phobius"/>
    </source>
</evidence>
<keyword evidence="1" id="KW-0812">Transmembrane</keyword>
<gene>
    <name evidence="2" type="ORF">METZ01_LOCUS177197</name>
</gene>
<keyword evidence="1" id="KW-0472">Membrane</keyword>
<feature type="transmembrane region" description="Helical" evidence="1">
    <location>
        <begin position="50"/>
        <end position="69"/>
    </location>
</feature>
<organism evidence="2">
    <name type="scientific">marine metagenome</name>
    <dbReference type="NCBI Taxonomy" id="408172"/>
    <lineage>
        <taxon>unclassified sequences</taxon>
        <taxon>metagenomes</taxon>
        <taxon>ecological metagenomes</taxon>
    </lineage>
</organism>
<name>A0A382CG67_9ZZZZ</name>
<feature type="transmembrane region" description="Helical" evidence="1">
    <location>
        <begin position="81"/>
        <end position="99"/>
    </location>
</feature>
<accession>A0A382CG67</accession>
<feature type="non-terminal residue" evidence="2">
    <location>
        <position position="116"/>
    </location>
</feature>
<feature type="transmembrane region" description="Helical" evidence="1">
    <location>
        <begin position="6"/>
        <end position="29"/>
    </location>
</feature>
<dbReference type="EMBL" id="UINC01034075">
    <property type="protein sequence ID" value="SVB24343.1"/>
    <property type="molecule type" value="Genomic_DNA"/>
</dbReference>
<sequence>MTDRVTTGWILIAAAILGFGGWILWGALMGFPDSSDGDAIIKASSDNKDLTIIVLTVASIGFTLMIMGFRAVASTHGSDSVLLSIGRFMLIPGLAISLVESASTIGIAQTGPGAVA</sequence>
<reference evidence="2" key="1">
    <citation type="submission" date="2018-05" db="EMBL/GenBank/DDBJ databases">
        <authorList>
            <person name="Lanie J.A."/>
            <person name="Ng W.-L."/>
            <person name="Kazmierczak K.M."/>
            <person name="Andrzejewski T.M."/>
            <person name="Davidsen T.M."/>
            <person name="Wayne K.J."/>
            <person name="Tettelin H."/>
            <person name="Glass J.I."/>
            <person name="Rusch D."/>
            <person name="Podicherti R."/>
            <person name="Tsui H.-C.T."/>
            <person name="Winkler M.E."/>
        </authorList>
    </citation>
    <scope>NUCLEOTIDE SEQUENCE</scope>
</reference>
<proteinExistence type="predicted"/>